<comment type="caution">
    <text evidence="9">The sequence shown here is derived from an EMBL/GenBank/DDBJ whole genome shotgun (WGS) entry which is preliminary data.</text>
</comment>
<feature type="region of interest" description="Disordered" evidence="6">
    <location>
        <begin position="1"/>
        <end position="61"/>
    </location>
</feature>
<dbReference type="InterPro" id="IPR011545">
    <property type="entry name" value="DEAD/DEAH_box_helicase_dom"/>
</dbReference>
<dbReference type="Pfam" id="PF20470">
    <property type="entry name" value="HTH_61"/>
    <property type="match status" value="1"/>
</dbReference>
<dbReference type="Pfam" id="PF25453">
    <property type="entry name" value="DUF7898"/>
    <property type="match status" value="1"/>
</dbReference>
<dbReference type="CDD" id="cd18026">
    <property type="entry name" value="DEXHc_POLQ-like"/>
    <property type="match status" value="1"/>
</dbReference>
<dbReference type="OrthoDB" id="2320933at2759"/>
<evidence type="ECO:0000256" key="3">
    <source>
        <dbReference type="ARBA" id="ARBA00022806"/>
    </source>
</evidence>
<dbReference type="InterPro" id="IPR046931">
    <property type="entry name" value="HTH_61"/>
</dbReference>
<dbReference type="Gene3D" id="3.40.50.300">
    <property type="entry name" value="P-loop containing nucleotide triphosphate hydrolases"/>
    <property type="match status" value="2"/>
</dbReference>
<dbReference type="GO" id="GO:0005524">
    <property type="term" value="F:ATP binding"/>
    <property type="evidence" value="ECO:0007669"/>
    <property type="project" value="UniProtKB-KW"/>
</dbReference>
<dbReference type="SUPFAM" id="SSF52540">
    <property type="entry name" value="P-loop containing nucleoside triphosphate hydrolases"/>
    <property type="match status" value="1"/>
</dbReference>
<comment type="catalytic activity">
    <reaction evidence="5">
        <text>ATP + H2O = ADP + phosphate + H(+)</text>
        <dbReference type="Rhea" id="RHEA:13065"/>
        <dbReference type="ChEBI" id="CHEBI:15377"/>
        <dbReference type="ChEBI" id="CHEBI:15378"/>
        <dbReference type="ChEBI" id="CHEBI:30616"/>
        <dbReference type="ChEBI" id="CHEBI:43474"/>
        <dbReference type="ChEBI" id="CHEBI:456216"/>
        <dbReference type="EC" id="5.6.2.4"/>
    </reaction>
</comment>
<evidence type="ECO:0000256" key="6">
    <source>
        <dbReference type="SAM" id="MobiDB-lite"/>
    </source>
</evidence>
<protein>
    <submittedName>
        <fullName evidence="9">DNA polymerase theta</fullName>
    </submittedName>
</protein>
<evidence type="ECO:0000259" key="7">
    <source>
        <dbReference type="PROSITE" id="PS51192"/>
    </source>
</evidence>
<evidence type="ECO:0000256" key="4">
    <source>
        <dbReference type="ARBA" id="ARBA00022840"/>
    </source>
</evidence>
<keyword evidence="3" id="KW-0347">Helicase</keyword>
<dbReference type="SUPFAM" id="SSF158702">
    <property type="entry name" value="Sec63 N-terminal domain-like"/>
    <property type="match status" value="1"/>
</dbReference>
<dbReference type="PROSITE" id="PS51192">
    <property type="entry name" value="HELICASE_ATP_BIND_1"/>
    <property type="match status" value="1"/>
</dbReference>
<keyword evidence="10" id="KW-1185">Reference proteome</keyword>
<dbReference type="SMART" id="SM00490">
    <property type="entry name" value="HELICc"/>
    <property type="match status" value="1"/>
</dbReference>
<dbReference type="GO" id="GO:0043138">
    <property type="term" value="F:3'-5' DNA helicase activity"/>
    <property type="evidence" value="ECO:0007669"/>
    <property type="project" value="UniProtKB-EC"/>
</dbReference>
<dbReference type="PANTHER" id="PTHR47961:SF6">
    <property type="entry name" value="DNA-DIRECTED DNA POLYMERASE"/>
    <property type="match status" value="1"/>
</dbReference>
<dbReference type="InterPro" id="IPR001650">
    <property type="entry name" value="Helicase_C-like"/>
</dbReference>
<dbReference type="Gene3D" id="1.10.150.20">
    <property type="entry name" value="5' to 3' exonuclease, C-terminal subdomain"/>
    <property type="match status" value="1"/>
</dbReference>
<dbReference type="InterPro" id="IPR050474">
    <property type="entry name" value="Hel308_SKI2-like"/>
</dbReference>
<keyword evidence="2" id="KW-0378">Hydrolase</keyword>
<feature type="compositionally biased region" description="Polar residues" evidence="6">
    <location>
        <begin position="24"/>
        <end position="60"/>
    </location>
</feature>
<evidence type="ECO:0000256" key="1">
    <source>
        <dbReference type="ARBA" id="ARBA00022741"/>
    </source>
</evidence>
<dbReference type="GO" id="GO:0016787">
    <property type="term" value="F:hydrolase activity"/>
    <property type="evidence" value="ECO:0007669"/>
    <property type="project" value="UniProtKB-KW"/>
</dbReference>
<evidence type="ECO:0000259" key="8">
    <source>
        <dbReference type="PROSITE" id="PS51194"/>
    </source>
</evidence>
<dbReference type="InterPro" id="IPR057220">
    <property type="entry name" value="DUF7898"/>
</dbReference>
<dbReference type="InterPro" id="IPR014001">
    <property type="entry name" value="Helicase_ATP-bd"/>
</dbReference>
<organism evidence="9 10">
    <name type="scientific">Tolypocladium paradoxum</name>
    <dbReference type="NCBI Taxonomy" id="94208"/>
    <lineage>
        <taxon>Eukaryota</taxon>
        <taxon>Fungi</taxon>
        <taxon>Dikarya</taxon>
        <taxon>Ascomycota</taxon>
        <taxon>Pezizomycotina</taxon>
        <taxon>Sordariomycetes</taxon>
        <taxon>Hypocreomycetidae</taxon>
        <taxon>Hypocreales</taxon>
        <taxon>Ophiocordycipitaceae</taxon>
        <taxon>Tolypocladium</taxon>
    </lineage>
</organism>
<accession>A0A2S4L733</accession>
<dbReference type="Proteomes" id="UP000237481">
    <property type="component" value="Unassembled WGS sequence"/>
</dbReference>
<dbReference type="Pfam" id="PF00271">
    <property type="entry name" value="Helicase_C"/>
    <property type="match status" value="1"/>
</dbReference>
<evidence type="ECO:0000256" key="5">
    <source>
        <dbReference type="ARBA" id="ARBA00048988"/>
    </source>
</evidence>
<dbReference type="STRING" id="94208.A0A2S4L733"/>
<keyword evidence="4" id="KW-0067">ATP-binding</keyword>
<feature type="domain" description="Helicase C-terminal" evidence="8">
    <location>
        <begin position="405"/>
        <end position="590"/>
    </location>
</feature>
<dbReference type="GO" id="GO:0003676">
    <property type="term" value="F:nucleic acid binding"/>
    <property type="evidence" value="ECO:0007669"/>
    <property type="project" value="InterPro"/>
</dbReference>
<keyword evidence="1" id="KW-0547">Nucleotide-binding</keyword>
<dbReference type="PROSITE" id="PS51194">
    <property type="entry name" value="HELICASE_CTER"/>
    <property type="match status" value="1"/>
</dbReference>
<name>A0A2S4L733_9HYPO</name>
<sequence>MKSMQGLLHKTSLQEAQERRQASFAPTSVAGQKRSWSSNGADSSRQPLASHGTVQFQRASSLPAAPGRLSASPIVQLRESAPVSEYSQRRLIAATPSSSRDPELDLAHPTYGLPSQLVANFASLGIKQIYPWQKNCLKGPGLLDGDKNLVYCAPTGGGKSLVADLLMLKRIMRDPGTKALLVLPYVALVQEKVRWLRNVVQDLRPPAESLPADDRQGPLRRRADQGVVRVVGFFGGGKVRATWDDFDIGVCTLEKARQPYISTWMLADANALVNTAIDDCSIPRLRAVVLDELHMVDDDHRGYLLELIATKLLSLEQPVQIIGMSATLPNMSLMAEWLDAHCYETRYRPVPIEEHLVYDGKVFAAESGHNLARTGGQLSSQDVTEGRATPMRQIQNSAHKEFSDPVLNAVVSLAYETASTGFGSLVFAGSRAICESDARWIGRVMPEPHQLSPALLAKRMDLLSDLRSLSTGVDPVLEETAGLTSEERDLVAAAYDAGTILVCVATCSLAAGINLPARRVILHNARMGRDLVGPSMLRQMRGRAGRQGKSPVGETYLCCREGDLEQVLELMHADIPAVSSCLNTENRRIQRYVCEGAALFAFANMAGRALLEVISIRLATGRESIRDYFSKSLLIHSHGTEFVYKCLESSLDEVQSMGLATSGGSEDFIPTQLGKAIVASAIDPDDGIFVHKELTRALRAFVMDGEMHILYVFTPVQEFGITVNWQVFRNEMEALDESGLRVLSFIGIKPTAILKLAQGGLLKEKTEEEREVARVYRRFYLALQLRDLCNEVPIHVVSRKYDMPRGTVQNLSQTCQGFAAGMIKVMAAALDHFSDRLMAGARTDLLALAKIPFIKSRTARVFWESGYRSVAAVANADAKELLPVLMQAQPNKIRLKTQNDESLEEKLLAKAEVISATANRLWQLQMQAEIDLE</sequence>
<reference evidence="9 10" key="1">
    <citation type="submission" date="2018-01" db="EMBL/GenBank/DDBJ databases">
        <title>Harnessing the power of phylogenomics to disentangle the directionality and signatures of interkingdom host jumping in the parasitic fungal genus Tolypocladium.</title>
        <authorList>
            <person name="Quandt C.A."/>
            <person name="Patterson W."/>
            <person name="Spatafora J.W."/>
        </authorList>
    </citation>
    <scope>NUCLEOTIDE SEQUENCE [LARGE SCALE GENOMIC DNA]</scope>
    <source>
        <strain evidence="9 10">NRBC 100945</strain>
    </source>
</reference>
<gene>
    <name evidence="9" type="ORF">TPAR_01561</name>
</gene>
<dbReference type="EMBL" id="PKSG01000156">
    <property type="protein sequence ID" value="POR38240.1"/>
    <property type="molecule type" value="Genomic_DNA"/>
</dbReference>
<evidence type="ECO:0000313" key="9">
    <source>
        <dbReference type="EMBL" id="POR38240.1"/>
    </source>
</evidence>
<dbReference type="InterPro" id="IPR027417">
    <property type="entry name" value="P-loop_NTPase"/>
</dbReference>
<evidence type="ECO:0000313" key="10">
    <source>
        <dbReference type="Proteomes" id="UP000237481"/>
    </source>
</evidence>
<dbReference type="PANTHER" id="PTHR47961">
    <property type="entry name" value="DNA POLYMERASE THETA, PUTATIVE (AFU_ORTHOLOGUE AFUA_1G05260)-RELATED"/>
    <property type="match status" value="1"/>
</dbReference>
<dbReference type="Pfam" id="PF21099">
    <property type="entry name" value="POLQ_helical"/>
    <property type="match status" value="1"/>
</dbReference>
<dbReference type="SMART" id="SM00487">
    <property type="entry name" value="DEXDc"/>
    <property type="match status" value="1"/>
</dbReference>
<dbReference type="InterPro" id="IPR048960">
    <property type="entry name" value="POLQ-like_helical"/>
</dbReference>
<dbReference type="Gene3D" id="1.10.3380.30">
    <property type="match status" value="1"/>
</dbReference>
<dbReference type="Pfam" id="PF00270">
    <property type="entry name" value="DEAD"/>
    <property type="match status" value="1"/>
</dbReference>
<evidence type="ECO:0000256" key="2">
    <source>
        <dbReference type="ARBA" id="ARBA00022801"/>
    </source>
</evidence>
<dbReference type="AlphaFoldDB" id="A0A2S4L733"/>
<feature type="domain" description="Helicase ATP-binding" evidence="7">
    <location>
        <begin position="140"/>
        <end position="346"/>
    </location>
</feature>
<proteinExistence type="predicted"/>